<sequence length="45" mass="5682">MFYDERKIESYYVWIQSVTLIDPRFYNWFCEALRPRLFPLDICKD</sequence>
<evidence type="ECO:0000313" key="2">
    <source>
        <dbReference type="Proteomes" id="UP000198310"/>
    </source>
</evidence>
<gene>
    <name evidence="1" type="ORF">SAMN06269173_11274</name>
</gene>
<dbReference type="EMBL" id="FZNS01000012">
    <property type="protein sequence ID" value="SNR94751.1"/>
    <property type="molecule type" value="Genomic_DNA"/>
</dbReference>
<accession>A0A239AH91</accession>
<evidence type="ECO:0000313" key="1">
    <source>
        <dbReference type="EMBL" id="SNR94751.1"/>
    </source>
</evidence>
<protein>
    <submittedName>
        <fullName evidence="1">Uncharacterized protein</fullName>
    </submittedName>
</protein>
<reference evidence="2" key="1">
    <citation type="submission" date="2017-06" db="EMBL/GenBank/DDBJ databases">
        <authorList>
            <person name="Varghese N."/>
            <person name="Submissions S."/>
        </authorList>
    </citation>
    <scope>NUCLEOTIDE SEQUENCE [LARGE SCALE GENOMIC DNA]</scope>
    <source>
        <strain evidence="2">DSM 28041</strain>
    </source>
</reference>
<proteinExistence type="predicted"/>
<organism evidence="1 2">
    <name type="scientific">Hymenobacter mucosus</name>
    <dbReference type="NCBI Taxonomy" id="1411120"/>
    <lineage>
        <taxon>Bacteria</taxon>
        <taxon>Pseudomonadati</taxon>
        <taxon>Bacteroidota</taxon>
        <taxon>Cytophagia</taxon>
        <taxon>Cytophagales</taxon>
        <taxon>Hymenobacteraceae</taxon>
        <taxon>Hymenobacter</taxon>
    </lineage>
</organism>
<keyword evidence="2" id="KW-1185">Reference proteome</keyword>
<dbReference type="AlphaFoldDB" id="A0A239AH91"/>
<name>A0A239AH91_9BACT</name>
<dbReference type="Proteomes" id="UP000198310">
    <property type="component" value="Unassembled WGS sequence"/>
</dbReference>